<feature type="compositionally biased region" description="Polar residues" evidence="1">
    <location>
        <begin position="1"/>
        <end position="20"/>
    </location>
</feature>
<protein>
    <submittedName>
        <fullName evidence="2">Uncharacterized protein</fullName>
    </submittedName>
</protein>
<dbReference type="RefSeq" id="XP_040629609.1">
    <property type="nucleotide sequence ID" value="XM_040772513.1"/>
</dbReference>
<dbReference type="Proteomes" id="UP000030653">
    <property type="component" value="Unassembled WGS sequence"/>
</dbReference>
<feature type="region of interest" description="Disordered" evidence="1">
    <location>
        <begin position="1"/>
        <end position="87"/>
    </location>
</feature>
<keyword evidence="3" id="KW-1185">Reference proteome</keyword>
<proteinExistence type="predicted"/>
<dbReference type="GeneID" id="63687575"/>
<accession>M5G3C0</accession>
<name>M5G3C0_DACPD</name>
<evidence type="ECO:0000256" key="1">
    <source>
        <dbReference type="SAM" id="MobiDB-lite"/>
    </source>
</evidence>
<gene>
    <name evidence="2" type="ORF">DACRYDRAFT_21710</name>
</gene>
<evidence type="ECO:0000313" key="3">
    <source>
        <dbReference type="Proteomes" id="UP000030653"/>
    </source>
</evidence>
<evidence type="ECO:0000313" key="2">
    <source>
        <dbReference type="EMBL" id="EJU02715.1"/>
    </source>
</evidence>
<feature type="compositionally biased region" description="Basic and acidic residues" evidence="1">
    <location>
        <begin position="136"/>
        <end position="148"/>
    </location>
</feature>
<dbReference type="EMBL" id="JH795861">
    <property type="protein sequence ID" value="EJU02715.1"/>
    <property type="molecule type" value="Genomic_DNA"/>
</dbReference>
<organism evidence="2 3">
    <name type="scientific">Dacryopinax primogenitus (strain DJM 731)</name>
    <name type="common">Brown rot fungus</name>
    <dbReference type="NCBI Taxonomy" id="1858805"/>
    <lineage>
        <taxon>Eukaryota</taxon>
        <taxon>Fungi</taxon>
        <taxon>Dikarya</taxon>
        <taxon>Basidiomycota</taxon>
        <taxon>Agaricomycotina</taxon>
        <taxon>Dacrymycetes</taxon>
        <taxon>Dacrymycetales</taxon>
        <taxon>Dacrymycetaceae</taxon>
        <taxon>Dacryopinax</taxon>
    </lineage>
</organism>
<sequence>MIVNPTSTPDTLARSFSQRTEPPAYESLPRTGDLPTVQEKPLGNEETTVVLRAEPQFNGDEKQKLQIPSEDPAESAVPRQPVPQVAENTPTRFFDRLKQHHAARRAACEAKHAACEERCRARREAREAKKRGCGGRCEKGKGREEMTGRRGCCT</sequence>
<feature type="region of interest" description="Disordered" evidence="1">
    <location>
        <begin position="130"/>
        <end position="154"/>
    </location>
</feature>
<dbReference type="AlphaFoldDB" id="M5G3C0"/>
<reference evidence="2 3" key="1">
    <citation type="journal article" date="2012" name="Science">
        <title>The Paleozoic origin of enzymatic lignin decomposition reconstructed from 31 fungal genomes.</title>
        <authorList>
            <person name="Floudas D."/>
            <person name="Binder M."/>
            <person name="Riley R."/>
            <person name="Barry K."/>
            <person name="Blanchette R.A."/>
            <person name="Henrissat B."/>
            <person name="Martinez A.T."/>
            <person name="Otillar R."/>
            <person name="Spatafora J.W."/>
            <person name="Yadav J.S."/>
            <person name="Aerts A."/>
            <person name="Benoit I."/>
            <person name="Boyd A."/>
            <person name="Carlson A."/>
            <person name="Copeland A."/>
            <person name="Coutinho P.M."/>
            <person name="de Vries R.P."/>
            <person name="Ferreira P."/>
            <person name="Findley K."/>
            <person name="Foster B."/>
            <person name="Gaskell J."/>
            <person name="Glotzer D."/>
            <person name="Gorecki P."/>
            <person name="Heitman J."/>
            <person name="Hesse C."/>
            <person name="Hori C."/>
            <person name="Igarashi K."/>
            <person name="Jurgens J.A."/>
            <person name="Kallen N."/>
            <person name="Kersten P."/>
            <person name="Kohler A."/>
            <person name="Kuees U."/>
            <person name="Kumar T.K.A."/>
            <person name="Kuo A."/>
            <person name="LaButti K."/>
            <person name="Larrondo L.F."/>
            <person name="Lindquist E."/>
            <person name="Ling A."/>
            <person name="Lombard V."/>
            <person name="Lucas S."/>
            <person name="Lundell T."/>
            <person name="Martin R."/>
            <person name="McLaughlin D.J."/>
            <person name="Morgenstern I."/>
            <person name="Morin E."/>
            <person name="Murat C."/>
            <person name="Nagy L.G."/>
            <person name="Nolan M."/>
            <person name="Ohm R.A."/>
            <person name="Patyshakuliyeva A."/>
            <person name="Rokas A."/>
            <person name="Ruiz-Duenas F.J."/>
            <person name="Sabat G."/>
            <person name="Salamov A."/>
            <person name="Samejima M."/>
            <person name="Schmutz J."/>
            <person name="Slot J.C."/>
            <person name="St John F."/>
            <person name="Stenlid J."/>
            <person name="Sun H."/>
            <person name="Sun S."/>
            <person name="Syed K."/>
            <person name="Tsang A."/>
            <person name="Wiebenga A."/>
            <person name="Young D."/>
            <person name="Pisabarro A."/>
            <person name="Eastwood D.C."/>
            <person name="Martin F."/>
            <person name="Cullen D."/>
            <person name="Grigoriev I.V."/>
            <person name="Hibbett D.S."/>
        </authorList>
    </citation>
    <scope>NUCLEOTIDE SEQUENCE [LARGE SCALE GENOMIC DNA]</scope>
    <source>
        <strain evidence="2 3">DJM-731 SS1</strain>
    </source>
</reference>
<dbReference type="HOGENOM" id="CLU_1704179_0_0_1"/>